<feature type="region of interest" description="Disordered" evidence="1">
    <location>
        <begin position="35"/>
        <end position="72"/>
    </location>
</feature>
<protein>
    <submittedName>
        <fullName evidence="2">Uncharacterized protein</fullName>
    </submittedName>
</protein>
<dbReference type="EMBL" id="JAAIUW010000002">
    <property type="protein sequence ID" value="KAF7841895.1"/>
    <property type="molecule type" value="Genomic_DNA"/>
</dbReference>
<dbReference type="Proteomes" id="UP000634136">
    <property type="component" value="Unassembled WGS sequence"/>
</dbReference>
<dbReference type="OrthoDB" id="1429948at2759"/>
<keyword evidence="3" id="KW-1185">Reference proteome</keyword>
<name>A0A834XC88_9FABA</name>
<sequence>MLGMQSFINVWMQQNNSGKNMENLDAFFRSFPREANNAQNVEGQSNEHSATHASSPDKGQLCEKDSSFYEAH</sequence>
<evidence type="ECO:0000313" key="3">
    <source>
        <dbReference type="Proteomes" id="UP000634136"/>
    </source>
</evidence>
<dbReference type="AlphaFoldDB" id="A0A834XC88"/>
<feature type="compositionally biased region" description="Polar residues" evidence="1">
    <location>
        <begin position="36"/>
        <end position="54"/>
    </location>
</feature>
<evidence type="ECO:0000256" key="1">
    <source>
        <dbReference type="SAM" id="MobiDB-lite"/>
    </source>
</evidence>
<reference evidence="2" key="1">
    <citation type="submission" date="2020-09" db="EMBL/GenBank/DDBJ databases">
        <title>Genome-Enabled Discovery of Anthraquinone Biosynthesis in Senna tora.</title>
        <authorList>
            <person name="Kang S.-H."/>
            <person name="Pandey R.P."/>
            <person name="Lee C.-M."/>
            <person name="Sim J.-S."/>
            <person name="Jeong J.-T."/>
            <person name="Choi B.-S."/>
            <person name="Jung M."/>
            <person name="Ginzburg D."/>
            <person name="Zhao K."/>
            <person name="Won S.Y."/>
            <person name="Oh T.-J."/>
            <person name="Yu Y."/>
            <person name="Kim N.-H."/>
            <person name="Lee O.R."/>
            <person name="Lee T.-H."/>
            <person name="Bashyal P."/>
            <person name="Kim T.-S."/>
            <person name="Lee W.-H."/>
            <person name="Kawkins C."/>
            <person name="Kim C.-K."/>
            <person name="Kim J.S."/>
            <person name="Ahn B.O."/>
            <person name="Rhee S.Y."/>
            <person name="Sohng J.K."/>
        </authorList>
    </citation>
    <scope>NUCLEOTIDE SEQUENCE</scope>
    <source>
        <tissue evidence="2">Leaf</tissue>
    </source>
</reference>
<feature type="compositionally biased region" description="Basic and acidic residues" evidence="1">
    <location>
        <begin position="60"/>
        <end position="72"/>
    </location>
</feature>
<evidence type="ECO:0000313" key="2">
    <source>
        <dbReference type="EMBL" id="KAF7841895.1"/>
    </source>
</evidence>
<organism evidence="2 3">
    <name type="scientific">Senna tora</name>
    <dbReference type="NCBI Taxonomy" id="362788"/>
    <lineage>
        <taxon>Eukaryota</taxon>
        <taxon>Viridiplantae</taxon>
        <taxon>Streptophyta</taxon>
        <taxon>Embryophyta</taxon>
        <taxon>Tracheophyta</taxon>
        <taxon>Spermatophyta</taxon>
        <taxon>Magnoliopsida</taxon>
        <taxon>eudicotyledons</taxon>
        <taxon>Gunneridae</taxon>
        <taxon>Pentapetalae</taxon>
        <taxon>rosids</taxon>
        <taxon>fabids</taxon>
        <taxon>Fabales</taxon>
        <taxon>Fabaceae</taxon>
        <taxon>Caesalpinioideae</taxon>
        <taxon>Cassia clade</taxon>
        <taxon>Senna</taxon>
    </lineage>
</organism>
<comment type="caution">
    <text evidence="2">The sequence shown here is derived from an EMBL/GenBank/DDBJ whole genome shotgun (WGS) entry which is preliminary data.</text>
</comment>
<proteinExistence type="predicted"/>
<accession>A0A834XC88</accession>
<gene>
    <name evidence="2" type="ORF">G2W53_004193</name>
</gene>